<dbReference type="RefSeq" id="WP_138108481.1">
    <property type="nucleotide sequence ID" value="NZ_JANJGI010000019.1"/>
</dbReference>
<evidence type="ECO:0000313" key="6">
    <source>
        <dbReference type="Proteomes" id="UP000305417"/>
    </source>
</evidence>
<dbReference type="InterPro" id="IPR027541">
    <property type="entry name" value="Ars_ATPase"/>
</dbReference>
<evidence type="ECO:0000256" key="1">
    <source>
        <dbReference type="ARBA" id="ARBA00011040"/>
    </source>
</evidence>
<evidence type="ECO:0000313" key="5">
    <source>
        <dbReference type="EMBL" id="TLT00906.1"/>
    </source>
</evidence>
<evidence type="ECO:0000259" key="4">
    <source>
        <dbReference type="SMART" id="SM00382"/>
    </source>
</evidence>
<comment type="caution">
    <text evidence="5">The sequence shown here is derived from an EMBL/GenBank/DDBJ whole genome shotgun (WGS) entry which is preliminary data.</text>
</comment>
<comment type="similarity">
    <text evidence="1">Belongs to the arsA ATPase family.</text>
</comment>
<feature type="domain" description="AAA+ ATPase" evidence="4">
    <location>
        <begin position="331"/>
        <end position="524"/>
    </location>
</feature>
<comment type="catalytic activity">
    <reaction evidence="2">
        <text>arsenite(in) + ATP + H2O = arsenite(out) + ADP + phosphate + H(+)</text>
        <dbReference type="Rhea" id="RHEA:11348"/>
        <dbReference type="ChEBI" id="CHEBI:15377"/>
        <dbReference type="ChEBI" id="CHEBI:15378"/>
        <dbReference type="ChEBI" id="CHEBI:29242"/>
        <dbReference type="ChEBI" id="CHEBI:30616"/>
        <dbReference type="ChEBI" id="CHEBI:43474"/>
        <dbReference type="ChEBI" id="CHEBI:456216"/>
        <dbReference type="EC" id="7.3.2.7"/>
    </reaction>
</comment>
<dbReference type="NCBIfam" id="TIGR00345">
    <property type="entry name" value="GET3_arsA_TRC40"/>
    <property type="match status" value="1"/>
</dbReference>
<dbReference type="NCBIfam" id="TIGR04291">
    <property type="entry name" value="arsen_driv_ArsA"/>
    <property type="match status" value="1"/>
</dbReference>
<sequence length="579" mass="64064">MKDLIKKIPQFLFFTGKGGVGKTSMSCAISVALAKEGKKVLLISTDPASNLDEVLDTKLNSTPTKINGLENLYAMNINPVIAAYEYKEKMVAPFRGVLPQTAIEQMEEQLSGACTVEIAGFNEFSKYVGDINISKQYDHIVLDTAPTGHTLRLLKLPSAWNTFIEDNDTGTSCLGAVSGLSENKKLYENVVDNLKNKDKTLLILVSRAEKLSLIEASRASKELSAQGIKNQHLIVNGLFKSDDEDEIAKSFENISKIALENVDETISSLSKTIIGFYPNGAVGIESLENIITGSKPKLVENVEAKLKSLKNDILKDTYSWDSLIDDFEKDKNGLIMTMGKGGVGKTTIASNIAMALAKRGHKVILSTTDPASHLEYVSKANENLTIEKIDPKIETQKHVNEVIAQNEGKISFEDMELLKEELTTPCIEEIAVFKAFAKTVEKAKDSYVVLDTAPTGHTLLLLDASQAYHKEILKNQTNAMEKEFLELLPRIKDGKYTKILLVTLPEATPTHEAKDLQEDLKRAGIKPYAWIINRSFALTNSSNNLLCQKSLNEIKYINEIKNSLSSKTLIKPWTLEQNF</sequence>
<evidence type="ECO:0000256" key="2">
    <source>
        <dbReference type="ARBA" id="ARBA00052296"/>
    </source>
</evidence>
<dbReference type="EMBL" id="VBUC01000005">
    <property type="protein sequence ID" value="TLT00906.1"/>
    <property type="molecule type" value="Genomic_DNA"/>
</dbReference>
<proteinExistence type="inferred from homology"/>
<dbReference type="Proteomes" id="UP000305417">
    <property type="component" value="Unassembled WGS sequence"/>
</dbReference>
<dbReference type="InterPro" id="IPR003593">
    <property type="entry name" value="AAA+_ATPase"/>
</dbReference>
<dbReference type="CDD" id="cd02035">
    <property type="entry name" value="ArsA"/>
    <property type="match status" value="2"/>
</dbReference>
<dbReference type="PIRSF" id="PIRSF001327">
    <property type="entry name" value="Arsenical_pump-driving_ATPase"/>
    <property type="match status" value="1"/>
</dbReference>
<reference evidence="5 6" key="1">
    <citation type="submission" date="2019-05" db="EMBL/GenBank/DDBJ databases">
        <title>Arcobacter cibarius and Arcobacter thereius providing challenges in identification an antibiotic susceptibility and Quinolone resistance.</title>
        <authorList>
            <person name="Busch A."/>
            <person name="Hanel I."/>
            <person name="Hotzel H."/>
            <person name="Tomaso H."/>
        </authorList>
    </citation>
    <scope>NUCLEOTIDE SEQUENCE [LARGE SCALE GENOMIC DNA]</scope>
    <source>
        <strain evidence="5 6">16CS0831-2</strain>
    </source>
</reference>
<name>A0ABY2V5V1_9BACT</name>
<keyword evidence="6" id="KW-1185">Reference proteome</keyword>
<dbReference type="PANTHER" id="PTHR10803:SF3">
    <property type="entry name" value="ATPASE GET3"/>
    <property type="match status" value="1"/>
</dbReference>
<protein>
    <recommendedName>
        <fullName evidence="3">arsenite-transporting ATPase</fullName>
        <ecNumber evidence="3">7.3.2.7</ecNumber>
    </recommendedName>
</protein>
<organism evidence="5 6">
    <name type="scientific">Aliarcobacter cibarius</name>
    <dbReference type="NCBI Taxonomy" id="255507"/>
    <lineage>
        <taxon>Bacteria</taxon>
        <taxon>Pseudomonadati</taxon>
        <taxon>Campylobacterota</taxon>
        <taxon>Epsilonproteobacteria</taxon>
        <taxon>Campylobacterales</taxon>
        <taxon>Arcobacteraceae</taxon>
        <taxon>Aliarcobacter</taxon>
    </lineage>
</organism>
<dbReference type="SMART" id="SM00382">
    <property type="entry name" value="AAA"/>
    <property type="match status" value="2"/>
</dbReference>
<accession>A0ABY2V5V1</accession>
<dbReference type="InterPro" id="IPR016300">
    <property type="entry name" value="ATPase_ArsA/GET3"/>
</dbReference>
<gene>
    <name evidence="5" type="primary">arsA</name>
    <name evidence="5" type="ORF">FE247_03475</name>
</gene>
<dbReference type="PANTHER" id="PTHR10803">
    <property type="entry name" value="ARSENICAL PUMP-DRIVING ATPASE ARSENITE-TRANSLOCATING ATPASE"/>
    <property type="match status" value="1"/>
</dbReference>
<feature type="domain" description="AAA+ ATPase" evidence="4">
    <location>
        <begin position="8"/>
        <end position="229"/>
    </location>
</feature>
<dbReference type="EC" id="7.3.2.7" evidence="3"/>
<dbReference type="Gene3D" id="3.40.50.300">
    <property type="entry name" value="P-loop containing nucleotide triphosphate hydrolases"/>
    <property type="match status" value="2"/>
</dbReference>
<dbReference type="InterPro" id="IPR027417">
    <property type="entry name" value="P-loop_NTPase"/>
</dbReference>
<evidence type="ECO:0000256" key="3">
    <source>
        <dbReference type="ARBA" id="ARBA00066752"/>
    </source>
</evidence>
<dbReference type="Pfam" id="PF02374">
    <property type="entry name" value="ArsA_ATPase"/>
    <property type="match status" value="3"/>
</dbReference>
<dbReference type="InterPro" id="IPR025723">
    <property type="entry name" value="ArsA/GET3_ATPase-like"/>
</dbReference>
<dbReference type="SUPFAM" id="SSF52540">
    <property type="entry name" value="P-loop containing nucleoside triphosphate hydrolases"/>
    <property type="match status" value="2"/>
</dbReference>